<sequence length="203" mass="22668">MVDEVTASVVRVFKLAFCLIGKPSASILPSKRPCRCRATTISAVINAAIHRKRILLRRVEVYSLLFDMFFSSCGEILASFAVLWQRFVANLVYTTTRPCETKSKINIGSSKLEPVPALDPPRRQYCGIFFCAVVLKSERISNQSVSSSKYCSRKNNRNNAIIAPLALSIPAWSKSLTMVLFPSSTKFSRNAWSTSPFSFGERL</sequence>
<keyword evidence="1" id="KW-0812">Transmembrane</keyword>
<keyword evidence="1" id="KW-0472">Membrane</keyword>
<proteinExistence type="predicted"/>
<accession>A0A1M7YFT6</accession>
<dbReference type="AlphaFoldDB" id="A0A1M7YFT6"/>
<dbReference type="Proteomes" id="UP000184603">
    <property type="component" value="Unassembled WGS sequence"/>
</dbReference>
<name>A0A1M7YFT6_9BACT</name>
<protein>
    <submittedName>
        <fullName evidence="2">Uncharacterized protein</fullName>
    </submittedName>
</protein>
<gene>
    <name evidence="2" type="ORF">SAMN02745220_04042</name>
</gene>
<reference evidence="2 3" key="1">
    <citation type="submission" date="2016-12" db="EMBL/GenBank/DDBJ databases">
        <authorList>
            <person name="Song W.-J."/>
            <person name="Kurnit D.M."/>
        </authorList>
    </citation>
    <scope>NUCLEOTIDE SEQUENCE [LARGE SCALE GENOMIC DNA]</scope>
    <source>
        <strain evidence="2 3">DSM 18488</strain>
    </source>
</reference>
<evidence type="ECO:0000313" key="3">
    <source>
        <dbReference type="Proteomes" id="UP000184603"/>
    </source>
</evidence>
<feature type="transmembrane region" description="Helical" evidence="1">
    <location>
        <begin position="61"/>
        <end position="84"/>
    </location>
</feature>
<dbReference type="EMBL" id="FRFE01000026">
    <property type="protein sequence ID" value="SHO51517.1"/>
    <property type="molecule type" value="Genomic_DNA"/>
</dbReference>
<organism evidence="2 3">
    <name type="scientific">Desulfopila aestuarii DSM 18488</name>
    <dbReference type="NCBI Taxonomy" id="1121416"/>
    <lineage>
        <taxon>Bacteria</taxon>
        <taxon>Pseudomonadati</taxon>
        <taxon>Thermodesulfobacteriota</taxon>
        <taxon>Desulfobulbia</taxon>
        <taxon>Desulfobulbales</taxon>
        <taxon>Desulfocapsaceae</taxon>
        <taxon>Desulfopila</taxon>
    </lineage>
</organism>
<evidence type="ECO:0000256" key="1">
    <source>
        <dbReference type="SAM" id="Phobius"/>
    </source>
</evidence>
<evidence type="ECO:0000313" key="2">
    <source>
        <dbReference type="EMBL" id="SHO51517.1"/>
    </source>
</evidence>
<keyword evidence="3" id="KW-1185">Reference proteome</keyword>
<keyword evidence="1" id="KW-1133">Transmembrane helix</keyword>